<reference evidence="2 3" key="1">
    <citation type="submission" date="2024-05" db="EMBL/GenBank/DDBJ databases">
        <title>A draft genome resource for the thread blight pathogen Marasmius tenuissimus strain MS-2.</title>
        <authorList>
            <person name="Yulfo-Soto G.E."/>
            <person name="Baruah I.K."/>
            <person name="Amoako-Attah I."/>
            <person name="Bukari Y."/>
            <person name="Meinhardt L.W."/>
            <person name="Bailey B.A."/>
            <person name="Cohen S.P."/>
        </authorList>
    </citation>
    <scope>NUCLEOTIDE SEQUENCE [LARGE SCALE GENOMIC DNA]</scope>
    <source>
        <strain evidence="2 3">MS-2</strain>
    </source>
</reference>
<evidence type="ECO:0000313" key="2">
    <source>
        <dbReference type="EMBL" id="KAL0064936.1"/>
    </source>
</evidence>
<evidence type="ECO:0000313" key="3">
    <source>
        <dbReference type="Proteomes" id="UP001437256"/>
    </source>
</evidence>
<accession>A0ABR2ZV01</accession>
<evidence type="ECO:0000256" key="1">
    <source>
        <dbReference type="SAM" id="MobiDB-lite"/>
    </source>
</evidence>
<evidence type="ECO:0008006" key="4">
    <source>
        <dbReference type="Google" id="ProtNLM"/>
    </source>
</evidence>
<organism evidence="2 3">
    <name type="scientific">Marasmius tenuissimus</name>
    <dbReference type="NCBI Taxonomy" id="585030"/>
    <lineage>
        <taxon>Eukaryota</taxon>
        <taxon>Fungi</taxon>
        <taxon>Dikarya</taxon>
        <taxon>Basidiomycota</taxon>
        <taxon>Agaricomycotina</taxon>
        <taxon>Agaricomycetes</taxon>
        <taxon>Agaricomycetidae</taxon>
        <taxon>Agaricales</taxon>
        <taxon>Marasmiineae</taxon>
        <taxon>Marasmiaceae</taxon>
        <taxon>Marasmius</taxon>
    </lineage>
</organism>
<protein>
    <recommendedName>
        <fullName evidence="4">Recombinase zinc beta ribbon domain-containing protein</fullName>
    </recommendedName>
</protein>
<feature type="region of interest" description="Disordered" evidence="1">
    <location>
        <begin position="1"/>
        <end position="41"/>
    </location>
</feature>
<name>A0ABR2ZV01_9AGAR</name>
<dbReference type="EMBL" id="JBBXMP010000054">
    <property type="protein sequence ID" value="KAL0064936.1"/>
    <property type="molecule type" value="Genomic_DNA"/>
</dbReference>
<sequence>MVATKFHLPTGARNLKAVHTSPKTRTRDFQPRSRGRRNKTHEQRIQDLLNDPLVHKPSLGSFRVGCLACGQRLQLDRRGGRPFYSSNWLKHRNGGCQKASEAQQKINIGQSFEVAAFWKGWTRKRLTVEDRREDENDRSHRQGLYDPFWRDQCIRLGIFDDCETAPLSSNTVAISQPTDQELEVARTLFNGRMSFLADVAAMHG</sequence>
<proteinExistence type="predicted"/>
<keyword evidence="3" id="KW-1185">Reference proteome</keyword>
<dbReference type="Proteomes" id="UP001437256">
    <property type="component" value="Unassembled WGS sequence"/>
</dbReference>
<gene>
    <name evidence="2" type="ORF">AAF712_008055</name>
</gene>
<comment type="caution">
    <text evidence="2">The sequence shown here is derived from an EMBL/GenBank/DDBJ whole genome shotgun (WGS) entry which is preliminary data.</text>
</comment>